<dbReference type="OrthoDB" id="6735956at2759"/>
<feature type="transmembrane region" description="Helical" evidence="1">
    <location>
        <begin position="49"/>
        <end position="70"/>
    </location>
</feature>
<dbReference type="Proteomes" id="UP000007266">
    <property type="component" value="Linkage group 3"/>
</dbReference>
<keyword evidence="1" id="KW-0812">Transmembrane</keyword>
<organism evidence="2 3">
    <name type="scientific">Tribolium castaneum</name>
    <name type="common">Red flour beetle</name>
    <dbReference type="NCBI Taxonomy" id="7070"/>
    <lineage>
        <taxon>Eukaryota</taxon>
        <taxon>Metazoa</taxon>
        <taxon>Ecdysozoa</taxon>
        <taxon>Arthropoda</taxon>
        <taxon>Hexapoda</taxon>
        <taxon>Insecta</taxon>
        <taxon>Pterygota</taxon>
        <taxon>Neoptera</taxon>
        <taxon>Endopterygota</taxon>
        <taxon>Coleoptera</taxon>
        <taxon>Polyphaga</taxon>
        <taxon>Cucujiformia</taxon>
        <taxon>Tenebrionidae</taxon>
        <taxon>Tenebrionidae incertae sedis</taxon>
        <taxon>Tribolium</taxon>
    </lineage>
</organism>
<feature type="transmembrane region" description="Helical" evidence="1">
    <location>
        <begin position="76"/>
        <end position="100"/>
    </location>
</feature>
<evidence type="ECO:0000313" key="3">
    <source>
        <dbReference type="Proteomes" id="UP000007266"/>
    </source>
</evidence>
<gene>
    <name evidence="2" type="primary">AUGUSTUS-3.0.2_31706</name>
    <name evidence="2" type="ORF">TcasGA2_TC031706</name>
</gene>
<evidence type="ECO:0000313" key="2">
    <source>
        <dbReference type="EMBL" id="KYB28507.1"/>
    </source>
</evidence>
<accession>A0A139WL02</accession>
<dbReference type="KEGG" id="tca:103312863"/>
<keyword evidence="1" id="KW-1133">Transmembrane helix</keyword>
<proteinExistence type="predicted"/>
<reference evidence="2 3" key="1">
    <citation type="journal article" date="2008" name="Nature">
        <title>The genome of the model beetle and pest Tribolium castaneum.</title>
        <authorList>
            <consortium name="Tribolium Genome Sequencing Consortium"/>
            <person name="Richards S."/>
            <person name="Gibbs R.A."/>
            <person name="Weinstock G.M."/>
            <person name="Brown S.J."/>
            <person name="Denell R."/>
            <person name="Beeman R.W."/>
            <person name="Gibbs R."/>
            <person name="Beeman R.W."/>
            <person name="Brown S.J."/>
            <person name="Bucher G."/>
            <person name="Friedrich M."/>
            <person name="Grimmelikhuijzen C.J."/>
            <person name="Klingler M."/>
            <person name="Lorenzen M."/>
            <person name="Richards S."/>
            <person name="Roth S."/>
            <person name="Schroder R."/>
            <person name="Tautz D."/>
            <person name="Zdobnov E.M."/>
            <person name="Muzny D."/>
            <person name="Gibbs R.A."/>
            <person name="Weinstock G.M."/>
            <person name="Attaway T."/>
            <person name="Bell S."/>
            <person name="Buhay C.J."/>
            <person name="Chandrabose M.N."/>
            <person name="Chavez D."/>
            <person name="Clerk-Blankenburg K.P."/>
            <person name="Cree A."/>
            <person name="Dao M."/>
            <person name="Davis C."/>
            <person name="Chacko J."/>
            <person name="Dinh H."/>
            <person name="Dugan-Rocha S."/>
            <person name="Fowler G."/>
            <person name="Garner T.T."/>
            <person name="Garnes J."/>
            <person name="Gnirke A."/>
            <person name="Hawes A."/>
            <person name="Hernandez J."/>
            <person name="Hines S."/>
            <person name="Holder M."/>
            <person name="Hume J."/>
            <person name="Jhangiani S.N."/>
            <person name="Joshi V."/>
            <person name="Khan Z.M."/>
            <person name="Jackson L."/>
            <person name="Kovar C."/>
            <person name="Kowis A."/>
            <person name="Lee S."/>
            <person name="Lewis L.R."/>
            <person name="Margolis J."/>
            <person name="Morgan M."/>
            <person name="Nazareth L.V."/>
            <person name="Nguyen N."/>
            <person name="Okwuonu G."/>
            <person name="Parker D."/>
            <person name="Richards S."/>
            <person name="Ruiz S.J."/>
            <person name="Santibanez J."/>
            <person name="Savard J."/>
            <person name="Scherer S.E."/>
            <person name="Schneider B."/>
            <person name="Sodergren E."/>
            <person name="Tautz D."/>
            <person name="Vattahil S."/>
            <person name="Villasana D."/>
            <person name="White C.S."/>
            <person name="Wright R."/>
            <person name="Park Y."/>
            <person name="Beeman R.W."/>
            <person name="Lord J."/>
            <person name="Oppert B."/>
            <person name="Lorenzen M."/>
            <person name="Brown S."/>
            <person name="Wang L."/>
            <person name="Savard J."/>
            <person name="Tautz D."/>
            <person name="Richards S."/>
            <person name="Weinstock G."/>
            <person name="Gibbs R.A."/>
            <person name="Liu Y."/>
            <person name="Worley K."/>
            <person name="Weinstock G."/>
            <person name="Elsik C.G."/>
            <person name="Reese J.T."/>
            <person name="Elhaik E."/>
            <person name="Landan G."/>
            <person name="Graur D."/>
            <person name="Arensburger P."/>
            <person name="Atkinson P."/>
            <person name="Beeman R.W."/>
            <person name="Beidler J."/>
            <person name="Brown S.J."/>
            <person name="Demuth J.P."/>
            <person name="Drury D.W."/>
            <person name="Du Y.Z."/>
            <person name="Fujiwara H."/>
            <person name="Lorenzen M."/>
            <person name="Maselli V."/>
            <person name="Osanai M."/>
            <person name="Park Y."/>
            <person name="Robertson H.M."/>
            <person name="Tu Z."/>
            <person name="Wang J.J."/>
            <person name="Wang S."/>
            <person name="Richards S."/>
            <person name="Song H."/>
            <person name="Zhang L."/>
            <person name="Sodergren E."/>
            <person name="Werner D."/>
            <person name="Stanke M."/>
            <person name="Morgenstern B."/>
            <person name="Solovyev V."/>
            <person name="Kosarev P."/>
            <person name="Brown G."/>
            <person name="Chen H.C."/>
            <person name="Ermolaeva O."/>
            <person name="Hlavina W."/>
            <person name="Kapustin Y."/>
            <person name="Kiryutin B."/>
            <person name="Kitts P."/>
            <person name="Maglott D."/>
            <person name="Pruitt K."/>
            <person name="Sapojnikov V."/>
            <person name="Souvorov A."/>
            <person name="Mackey A.J."/>
            <person name="Waterhouse R.M."/>
            <person name="Wyder S."/>
            <person name="Zdobnov E.M."/>
            <person name="Zdobnov E.M."/>
            <person name="Wyder S."/>
            <person name="Kriventseva E.V."/>
            <person name="Kadowaki T."/>
            <person name="Bork P."/>
            <person name="Aranda M."/>
            <person name="Bao R."/>
            <person name="Beermann A."/>
            <person name="Berns N."/>
            <person name="Bolognesi R."/>
            <person name="Bonneton F."/>
            <person name="Bopp D."/>
            <person name="Brown S.J."/>
            <person name="Bucher G."/>
            <person name="Butts T."/>
            <person name="Chaumot A."/>
            <person name="Denell R.E."/>
            <person name="Ferrier D.E."/>
            <person name="Friedrich M."/>
            <person name="Gordon C.M."/>
            <person name="Jindra M."/>
            <person name="Klingler M."/>
            <person name="Lan Q."/>
            <person name="Lattorff H.M."/>
            <person name="Laudet V."/>
            <person name="von Levetsow C."/>
            <person name="Liu Z."/>
            <person name="Lutz R."/>
            <person name="Lynch J.A."/>
            <person name="da Fonseca R.N."/>
            <person name="Posnien N."/>
            <person name="Reuter R."/>
            <person name="Roth S."/>
            <person name="Savard J."/>
            <person name="Schinko J.B."/>
            <person name="Schmitt C."/>
            <person name="Schoppmeier M."/>
            <person name="Schroder R."/>
            <person name="Shippy T.D."/>
            <person name="Simonnet F."/>
            <person name="Marques-Souza H."/>
            <person name="Tautz D."/>
            <person name="Tomoyasu Y."/>
            <person name="Trauner J."/>
            <person name="Van der Zee M."/>
            <person name="Vervoort M."/>
            <person name="Wittkopp N."/>
            <person name="Wimmer E.A."/>
            <person name="Yang X."/>
            <person name="Jones A.K."/>
            <person name="Sattelle D.B."/>
            <person name="Ebert P.R."/>
            <person name="Nelson D."/>
            <person name="Scott J.G."/>
            <person name="Beeman R.W."/>
            <person name="Muthukrishnan S."/>
            <person name="Kramer K.J."/>
            <person name="Arakane Y."/>
            <person name="Beeman R.W."/>
            <person name="Zhu Q."/>
            <person name="Hogenkamp D."/>
            <person name="Dixit R."/>
            <person name="Oppert B."/>
            <person name="Jiang H."/>
            <person name="Zou Z."/>
            <person name="Marshall J."/>
            <person name="Elpidina E."/>
            <person name="Vinokurov K."/>
            <person name="Oppert C."/>
            <person name="Zou Z."/>
            <person name="Evans J."/>
            <person name="Lu Z."/>
            <person name="Zhao P."/>
            <person name="Sumathipala N."/>
            <person name="Altincicek B."/>
            <person name="Vilcinskas A."/>
            <person name="Williams M."/>
            <person name="Hultmark D."/>
            <person name="Hetru C."/>
            <person name="Jiang H."/>
            <person name="Grimmelikhuijzen C.J."/>
            <person name="Hauser F."/>
            <person name="Cazzamali G."/>
            <person name="Williamson M."/>
            <person name="Park Y."/>
            <person name="Li B."/>
            <person name="Tanaka Y."/>
            <person name="Predel R."/>
            <person name="Neupert S."/>
            <person name="Schachtner J."/>
            <person name="Verleyen P."/>
            <person name="Raible F."/>
            <person name="Bork P."/>
            <person name="Friedrich M."/>
            <person name="Walden K.K."/>
            <person name="Robertson H.M."/>
            <person name="Angeli S."/>
            <person name="Foret S."/>
            <person name="Bucher G."/>
            <person name="Schuetz S."/>
            <person name="Maleszka R."/>
            <person name="Wimmer E.A."/>
            <person name="Beeman R.W."/>
            <person name="Lorenzen M."/>
            <person name="Tomoyasu Y."/>
            <person name="Miller S.C."/>
            <person name="Grossmann D."/>
            <person name="Bucher G."/>
        </authorList>
    </citation>
    <scope>NUCLEOTIDE SEQUENCE [LARGE SCALE GENOMIC DNA]</scope>
    <source>
        <strain evidence="2 3">Georgia GA2</strain>
    </source>
</reference>
<feature type="transmembrane region" description="Helical" evidence="1">
    <location>
        <begin position="112"/>
        <end position="136"/>
    </location>
</feature>
<protein>
    <submittedName>
        <fullName evidence="2">Uncharacterized protein</fullName>
    </submittedName>
</protein>
<evidence type="ECO:0000256" key="1">
    <source>
        <dbReference type="SAM" id="Phobius"/>
    </source>
</evidence>
<keyword evidence="1" id="KW-0472">Membrane</keyword>
<keyword evidence="3" id="KW-1185">Reference proteome</keyword>
<dbReference type="FunCoup" id="A0A139WL02">
    <property type="interactions" value="20"/>
</dbReference>
<dbReference type="InParanoid" id="A0A139WL02"/>
<reference evidence="2 3" key="2">
    <citation type="journal article" date="2010" name="Nucleic Acids Res.">
        <title>BeetleBase in 2010: revisions to provide comprehensive genomic information for Tribolium castaneum.</title>
        <authorList>
            <person name="Kim H.S."/>
            <person name="Murphy T."/>
            <person name="Xia J."/>
            <person name="Caragea D."/>
            <person name="Park Y."/>
            <person name="Beeman R.W."/>
            <person name="Lorenzen M.D."/>
            <person name="Butcher S."/>
            <person name="Manak J.R."/>
            <person name="Brown S.J."/>
        </authorList>
    </citation>
    <scope>GENOME REANNOTATION</scope>
    <source>
        <strain evidence="2 3">Georgia GA2</strain>
    </source>
</reference>
<name>A0A139WL02_TRICA</name>
<dbReference type="EMBL" id="KQ971326">
    <property type="protein sequence ID" value="KYB28507.1"/>
    <property type="molecule type" value="Genomic_DNA"/>
</dbReference>
<sequence length="210" mass="24023">MRIFNRDKVCSRDNIDFASCSAVINKMNEWLRNLYDTRCWCNLKLTGNIIGWLGVIYRSVAIIALAIYIAELPKEAHVYTILFSLLLAYCFVSLIANFTLLVGINKQCHRYLVLYIGVLGAEVCIIVILLVAGIILFSKINTPNILAYFIPCGVVFLGVYFYLWLCLVQLFEQFKSAYEERTSFQSRENDLNRFCCSLSCFRSASLDIAK</sequence>
<dbReference type="AlphaFoldDB" id="A0A139WL02"/>
<feature type="transmembrane region" description="Helical" evidence="1">
    <location>
        <begin position="148"/>
        <end position="171"/>
    </location>
</feature>